<dbReference type="InterPro" id="IPR008457">
    <property type="entry name" value="Cu-R_CopD_dom"/>
</dbReference>
<feature type="transmembrane region" description="Helical" evidence="6">
    <location>
        <begin position="43"/>
        <end position="62"/>
    </location>
</feature>
<evidence type="ECO:0000259" key="7">
    <source>
        <dbReference type="Pfam" id="PF05425"/>
    </source>
</evidence>
<comment type="subcellular location">
    <subcellularLocation>
        <location evidence="6">Cell inner membrane</location>
        <topology evidence="6">Multi-pass membrane protein</topology>
    </subcellularLocation>
    <subcellularLocation>
        <location evidence="1">Cell membrane</location>
        <topology evidence="1">Multi-pass membrane protein</topology>
    </subcellularLocation>
</comment>
<feature type="transmembrane region" description="Helical" evidence="6">
    <location>
        <begin position="118"/>
        <end position="137"/>
    </location>
</feature>
<evidence type="ECO:0000256" key="3">
    <source>
        <dbReference type="ARBA" id="ARBA00022692"/>
    </source>
</evidence>
<feature type="transmembrane region" description="Helical" evidence="6">
    <location>
        <begin position="193"/>
        <end position="214"/>
    </location>
</feature>
<dbReference type="InterPro" id="IPR047689">
    <property type="entry name" value="CopD"/>
</dbReference>
<accession>A0ABM9FC75</accession>
<feature type="transmembrane region" description="Helical" evidence="6">
    <location>
        <begin position="152"/>
        <end position="172"/>
    </location>
</feature>
<reference evidence="8" key="1">
    <citation type="submission" date="2022-05" db="EMBL/GenBank/DDBJ databases">
        <authorList>
            <person name="Blom J."/>
        </authorList>
    </citation>
    <scope>NUCLEOTIDE SEQUENCE</scope>
    <source>
        <strain evidence="8">Type strain: CPO20170097</strain>
    </source>
</reference>
<feature type="transmembrane region" description="Helical" evidence="6">
    <location>
        <begin position="12"/>
        <end position="31"/>
    </location>
</feature>
<feature type="transmembrane region" description="Helical" evidence="6">
    <location>
        <begin position="82"/>
        <end position="106"/>
    </location>
</feature>
<keyword evidence="5 6" id="KW-0472">Membrane</keyword>
<feature type="domain" description="Copper resistance protein D" evidence="7">
    <location>
        <begin position="186"/>
        <end position="282"/>
    </location>
</feature>
<comment type="caution">
    <text evidence="8">The sequence shown here is derived from an EMBL/GenBank/DDBJ whole genome shotgun (WGS) entry which is preliminary data.</text>
</comment>
<dbReference type="Proteomes" id="UP001152651">
    <property type="component" value="Unassembled WGS sequence"/>
</dbReference>
<evidence type="ECO:0000313" key="8">
    <source>
        <dbReference type="EMBL" id="CAH6660798.1"/>
    </source>
</evidence>
<dbReference type="EMBL" id="CALSBS010000016">
    <property type="protein sequence ID" value="CAH6660798.1"/>
    <property type="molecule type" value="Genomic_DNA"/>
</dbReference>
<comment type="similarity">
    <text evidence="6">Belongs to the CopD family.</text>
</comment>
<dbReference type="NCBIfam" id="NF033808">
    <property type="entry name" value="copper_CopD"/>
    <property type="match status" value="1"/>
</dbReference>
<organism evidence="8 9">
    <name type="scientific">Pseudocitrobacter vendiensis</name>
    <dbReference type="NCBI Taxonomy" id="2488306"/>
    <lineage>
        <taxon>Bacteria</taxon>
        <taxon>Pseudomonadati</taxon>
        <taxon>Pseudomonadota</taxon>
        <taxon>Gammaproteobacteria</taxon>
        <taxon>Enterobacterales</taxon>
        <taxon>Enterobacteriaceae</taxon>
        <taxon>Pseudocitrobacter</taxon>
    </lineage>
</organism>
<dbReference type="RefSeq" id="WP_253898524.1">
    <property type="nucleotide sequence ID" value="NZ_CALSBS010000016.1"/>
</dbReference>
<evidence type="ECO:0000313" key="9">
    <source>
        <dbReference type="Proteomes" id="UP001152651"/>
    </source>
</evidence>
<proteinExistence type="inferred from homology"/>
<keyword evidence="2 6" id="KW-1003">Cell membrane</keyword>
<keyword evidence="3 6" id="KW-0812">Transmembrane</keyword>
<sequence>MLTTLYVGLRFVHFAALMAVLGCALYGGWWAPRPLRRLFSQRFTPLIHLSLLACAASALLMLMVQGGLMGDGWRDVWKPEVWLAVAATQFGGVWLWQIILAGVALTIGWVKPRQMMRLLLFLTAAQFILLAGTGHSAMRDGAIGALQRGNHALHLLLAAAWLGGLLPFLYCLRLAKGRWRQAAIYTMMRFSRYGHLAVAGVVLTGIVNALLIQHGWPLDTPYSRMLLLKCALVAMMVVIALVNRYVVVPRMVMAEPATQRFFLRATQVELVLGALVLACVSLFATWEPF</sequence>
<dbReference type="InterPro" id="IPR032694">
    <property type="entry name" value="CopC/D"/>
</dbReference>
<feature type="transmembrane region" description="Helical" evidence="6">
    <location>
        <begin position="226"/>
        <end position="247"/>
    </location>
</feature>
<keyword evidence="6" id="KW-0997">Cell inner membrane</keyword>
<evidence type="ECO:0000256" key="6">
    <source>
        <dbReference type="RuleBase" id="RU369037"/>
    </source>
</evidence>
<gene>
    <name evidence="8" type="ORF">FBBNIHIM_16940</name>
</gene>
<keyword evidence="4 6" id="KW-1133">Transmembrane helix</keyword>
<dbReference type="PANTHER" id="PTHR34820:SF4">
    <property type="entry name" value="INNER MEMBRANE PROTEIN YEBZ"/>
    <property type="match status" value="1"/>
</dbReference>
<dbReference type="PANTHER" id="PTHR34820">
    <property type="entry name" value="INNER MEMBRANE PROTEIN YEBZ"/>
    <property type="match status" value="1"/>
</dbReference>
<keyword evidence="6" id="KW-0186">Copper</keyword>
<comment type="function">
    <text evidence="6">Involved in copper resistance.</text>
</comment>
<evidence type="ECO:0000256" key="1">
    <source>
        <dbReference type="ARBA" id="ARBA00004651"/>
    </source>
</evidence>
<evidence type="ECO:0000256" key="4">
    <source>
        <dbReference type="ARBA" id="ARBA00022989"/>
    </source>
</evidence>
<keyword evidence="9" id="KW-1185">Reference proteome</keyword>
<protein>
    <recommendedName>
        <fullName evidence="6">Copper resistance protein D</fullName>
    </recommendedName>
</protein>
<evidence type="ECO:0000256" key="2">
    <source>
        <dbReference type="ARBA" id="ARBA00022475"/>
    </source>
</evidence>
<evidence type="ECO:0000256" key="5">
    <source>
        <dbReference type="ARBA" id="ARBA00023136"/>
    </source>
</evidence>
<name>A0ABM9FC75_9ENTR</name>
<dbReference type="Pfam" id="PF05425">
    <property type="entry name" value="CopD"/>
    <property type="match status" value="1"/>
</dbReference>
<feature type="transmembrane region" description="Helical" evidence="6">
    <location>
        <begin position="268"/>
        <end position="286"/>
    </location>
</feature>